<feature type="compositionally biased region" description="Polar residues" evidence="7">
    <location>
        <begin position="426"/>
        <end position="440"/>
    </location>
</feature>
<feature type="compositionally biased region" description="Polar residues" evidence="7">
    <location>
        <begin position="331"/>
        <end position="352"/>
    </location>
</feature>
<dbReference type="Pfam" id="PF09770">
    <property type="entry name" value="PAT1"/>
    <property type="match status" value="2"/>
</dbReference>
<feature type="compositionally biased region" description="Polar residues" evidence="7">
    <location>
        <begin position="80"/>
        <end position="90"/>
    </location>
</feature>
<feature type="region of interest" description="Disordered" evidence="7">
    <location>
        <begin position="67"/>
        <end position="99"/>
    </location>
</feature>
<dbReference type="EMBL" id="JBDJPC010000005">
    <property type="protein sequence ID" value="KAL1502533.1"/>
    <property type="molecule type" value="Genomic_DNA"/>
</dbReference>
<name>A0ABD1EUR3_HYPHA</name>
<dbReference type="GO" id="GO:0005634">
    <property type="term" value="C:nucleus"/>
    <property type="evidence" value="ECO:0007669"/>
    <property type="project" value="UniProtKB-SubCell"/>
</dbReference>
<reference evidence="9 10" key="1">
    <citation type="submission" date="2024-05" db="EMBL/GenBank/DDBJ databases">
        <title>Genetic variation in Jamaican populations of the coffee berry borer (Hypothenemus hampei).</title>
        <authorList>
            <person name="Errbii M."/>
            <person name="Myrie A."/>
        </authorList>
    </citation>
    <scope>NUCLEOTIDE SEQUENCE [LARGE SCALE GENOMIC DNA]</scope>
    <source>
        <strain evidence="9">JA-Hopewell-2020-01-JO</strain>
        <tissue evidence="9">Whole body</tissue>
    </source>
</reference>
<evidence type="ECO:0000256" key="4">
    <source>
        <dbReference type="ARBA" id="ARBA00022490"/>
    </source>
</evidence>
<gene>
    <name evidence="9" type="ORF">ABEB36_007664</name>
</gene>
<feature type="region of interest" description="Disordered" evidence="7">
    <location>
        <begin position="319"/>
        <end position="372"/>
    </location>
</feature>
<feature type="compositionally biased region" description="Basic and acidic residues" evidence="7">
    <location>
        <begin position="14"/>
        <end position="26"/>
    </location>
</feature>
<evidence type="ECO:0000256" key="2">
    <source>
        <dbReference type="ARBA" id="ARBA00004201"/>
    </source>
</evidence>
<feature type="domain" description="mRNA decay factor PAT1" evidence="8">
    <location>
        <begin position="463"/>
        <end position="736"/>
    </location>
</feature>
<sequence length="794" mass="90953">MANSFFDFNASMKEGSDLKNGEHLLPEEDDDGYENEEEYDALNDETFGACETLDDDDWEQRHEEFAEINESSKHNEKLEQTVSQLKLGNSSDEDDDDDDDAIIEPLTFPRNSSVWTYTPQTNGDSFNNSSVLSSLQKASKSFIATHTQNTVLPFLNNDASNRSPSINFPNKPGKICTVEELEKNLLKSSQQNAQQRTPAASSRGKLTDAPPVHPILPNHVNLQAQGQQRPLLQLPPHAVHPYTLMQHPPRLPPPGLPPMNIPPNLRHLPPPPMMNGPHHPMMPPGFRMMCPLPHMMPPNAPRPPGFPYPLPINHPFHFPPPPHNMAPPMVVQQQKTTPQRPMQEQQYSPQKQQRPRRDSGGNYRLNNREQAAGDIKDEYAGLMTTKDKQWLLNIQMLQLNTGTPYFDDYYYTIYKERKSKTDKENSSNNNTINEKTGRFQNRQRRNSERQDGTNLTPRVYTPLQFENSLGKLQCGSVTAPRKIIDMDIMQTEKDQELPTPSKDSKKTKQYLLELEALYSLLLKAEDIENPMYVTNMEKLREMKQKQRLRELEQASTSEQKQEVLRLFKLESEPVVENQLDYINKICCGFVQDDKFSNFLNIRKGKMLLLRLLPHLPVEFYGSQLLEIWSKVLLSLPVIGRRDTAGDNLLPKMYPYFKRFVQTCTMTQIYEIVQALTEVIKQENSRSTPLGHSGKAPLYFIVLNKLGVSALVCLVLRAENIYSCKDPTEDELTRWVDFLAMWAKYSESVSKVAVPLESIPSEVFVKHVARFEEQLSTDKKATLERFYVDVNIISN</sequence>
<dbReference type="GO" id="GO:0003723">
    <property type="term" value="F:RNA binding"/>
    <property type="evidence" value="ECO:0007669"/>
    <property type="project" value="UniProtKB-KW"/>
</dbReference>
<dbReference type="InterPro" id="IPR039900">
    <property type="entry name" value="Pat1-like"/>
</dbReference>
<dbReference type="InterPro" id="IPR019167">
    <property type="entry name" value="PAT1_dom"/>
</dbReference>
<comment type="subcellular location">
    <subcellularLocation>
        <location evidence="2">Cytoplasm</location>
        <location evidence="2">P-body</location>
    </subcellularLocation>
    <subcellularLocation>
        <location evidence="1">Nucleus</location>
    </subcellularLocation>
</comment>
<keyword evidence="4" id="KW-0963">Cytoplasm</keyword>
<evidence type="ECO:0000256" key="1">
    <source>
        <dbReference type="ARBA" id="ARBA00004123"/>
    </source>
</evidence>
<evidence type="ECO:0000313" key="9">
    <source>
        <dbReference type="EMBL" id="KAL1502533.1"/>
    </source>
</evidence>
<organism evidence="9 10">
    <name type="scientific">Hypothenemus hampei</name>
    <name type="common">Coffee berry borer</name>
    <dbReference type="NCBI Taxonomy" id="57062"/>
    <lineage>
        <taxon>Eukaryota</taxon>
        <taxon>Metazoa</taxon>
        <taxon>Ecdysozoa</taxon>
        <taxon>Arthropoda</taxon>
        <taxon>Hexapoda</taxon>
        <taxon>Insecta</taxon>
        <taxon>Pterygota</taxon>
        <taxon>Neoptera</taxon>
        <taxon>Endopterygota</taxon>
        <taxon>Coleoptera</taxon>
        <taxon>Polyphaga</taxon>
        <taxon>Cucujiformia</taxon>
        <taxon>Curculionidae</taxon>
        <taxon>Scolytinae</taxon>
        <taxon>Hypothenemus</taxon>
    </lineage>
</organism>
<feature type="domain" description="mRNA decay factor PAT1" evidence="8">
    <location>
        <begin position="32"/>
        <end position="450"/>
    </location>
</feature>
<comment type="caution">
    <text evidence="9">The sequence shown here is derived from an EMBL/GenBank/DDBJ whole genome shotgun (WGS) entry which is preliminary data.</text>
</comment>
<dbReference type="PANTHER" id="PTHR21551:SF0">
    <property type="entry name" value="PROTEIN ASSOCIATED WITH TOPO II RELATED-1, ISOFORM A"/>
    <property type="match status" value="1"/>
</dbReference>
<evidence type="ECO:0000256" key="5">
    <source>
        <dbReference type="ARBA" id="ARBA00022884"/>
    </source>
</evidence>
<dbReference type="PANTHER" id="PTHR21551">
    <property type="entry name" value="TOPOISOMERASE II-ASSOCIATED PROTEIN PAT1"/>
    <property type="match status" value="1"/>
</dbReference>
<feature type="compositionally biased region" description="Basic and acidic residues" evidence="7">
    <location>
        <begin position="67"/>
        <end position="79"/>
    </location>
</feature>
<evidence type="ECO:0000313" key="10">
    <source>
        <dbReference type="Proteomes" id="UP001566132"/>
    </source>
</evidence>
<feature type="compositionally biased region" description="Polar residues" evidence="7">
    <location>
        <begin position="187"/>
        <end position="200"/>
    </location>
</feature>
<dbReference type="AlphaFoldDB" id="A0ABD1EUR3"/>
<evidence type="ECO:0000259" key="8">
    <source>
        <dbReference type="Pfam" id="PF09770"/>
    </source>
</evidence>
<proteinExistence type="inferred from homology"/>
<keyword evidence="5" id="KW-0694">RNA-binding</keyword>
<comment type="similarity">
    <text evidence="3">Belongs to the PAT1 family.</text>
</comment>
<dbReference type="Proteomes" id="UP001566132">
    <property type="component" value="Unassembled WGS sequence"/>
</dbReference>
<dbReference type="GO" id="GO:0000932">
    <property type="term" value="C:P-body"/>
    <property type="evidence" value="ECO:0007669"/>
    <property type="project" value="UniProtKB-SubCell"/>
</dbReference>
<keyword evidence="10" id="KW-1185">Reference proteome</keyword>
<keyword evidence="6" id="KW-0539">Nucleus</keyword>
<feature type="region of interest" description="Disordered" evidence="7">
    <location>
        <begin position="1"/>
        <end position="34"/>
    </location>
</feature>
<accession>A0ABD1EUR3</accession>
<feature type="region of interest" description="Disordered" evidence="7">
    <location>
        <begin position="187"/>
        <end position="210"/>
    </location>
</feature>
<feature type="region of interest" description="Disordered" evidence="7">
    <location>
        <begin position="419"/>
        <end position="455"/>
    </location>
</feature>
<protein>
    <recommendedName>
        <fullName evidence="8">mRNA decay factor PAT1 domain-containing protein</fullName>
    </recommendedName>
</protein>
<evidence type="ECO:0000256" key="3">
    <source>
        <dbReference type="ARBA" id="ARBA00009138"/>
    </source>
</evidence>
<evidence type="ECO:0000256" key="6">
    <source>
        <dbReference type="ARBA" id="ARBA00023242"/>
    </source>
</evidence>
<evidence type="ECO:0000256" key="7">
    <source>
        <dbReference type="SAM" id="MobiDB-lite"/>
    </source>
</evidence>